<dbReference type="NCBIfam" id="NF033546">
    <property type="entry name" value="transpos_IS21"/>
    <property type="match status" value="1"/>
</dbReference>
<dbReference type="InterPro" id="IPR025246">
    <property type="entry name" value="IS30-like_HTH"/>
</dbReference>
<dbReference type="AlphaFoldDB" id="A0A377XGA7"/>
<dbReference type="Pfam" id="PF00665">
    <property type="entry name" value="rve"/>
    <property type="match status" value="1"/>
</dbReference>
<dbReference type="PANTHER" id="PTHR35004">
    <property type="entry name" value="TRANSPOSASE RV3428C-RELATED"/>
    <property type="match status" value="1"/>
</dbReference>
<evidence type="ECO:0000256" key="4">
    <source>
        <dbReference type="ARBA" id="ARBA00023172"/>
    </source>
</evidence>
<accession>A0A377XGA7</accession>
<dbReference type="GO" id="GO:0006310">
    <property type="term" value="P:DNA recombination"/>
    <property type="evidence" value="ECO:0007669"/>
    <property type="project" value="UniProtKB-KW"/>
</dbReference>
<gene>
    <name evidence="6" type="ORF">NCTC5047_03323</name>
</gene>
<proteinExistence type="inferred from homology"/>
<organism evidence="6 7">
    <name type="scientific">Klebsiella pneumoniae</name>
    <dbReference type="NCBI Taxonomy" id="573"/>
    <lineage>
        <taxon>Bacteria</taxon>
        <taxon>Pseudomonadati</taxon>
        <taxon>Pseudomonadota</taxon>
        <taxon>Gammaproteobacteria</taxon>
        <taxon>Enterobacterales</taxon>
        <taxon>Enterobacteriaceae</taxon>
        <taxon>Klebsiella/Raoultella group</taxon>
        <taxon>Klebsiella</taxon>
        <taxon>Klebsiella pneumoniae complex</taxon>
    </lineage>
</organism>
<comment type="similarity">
    <text evidence="1">Belongs to the transposase IS21/IS408/IS1162 family.</text>
</comment>
<reference evidence="6 7" key="1">
    <citation type="submission" date="2018-06" db="EMBL/GenBank/DDBJ databases">
        <authorList>
            <consortium name="Pathogen Informatics"/>
            <person name="Doyle S."/>
        </authorList>
    </citation>
    <scope>NUCLEOTIDE SEQUENCE [LARGE SCALE GENOMIC DNA]</scope>
    <source>
        <strain evidence="6 7">NCTC5047</strain>
    </source>
</reference>
<sequence>MITFEIRMEIKVLHKRGMSIRAIARELGISRNTVRSHLKAKSEKPQYSPRPASSSLLDEYRDYISKRISDAHPYKIPATVIAREIMELGYRGGLTILREFIRSQTLPAQAEPVVRFETEPGRQMQVDWGTMRNGKSPLHVFVAVLGYSRMLYIEFTDNMRYDTLEACHRNAFSFFGGVPQEVLYDNMKTVVLQRGCLPDRAAPVPSFPVAVRQRDGLLSPAVPSLQGTD</sequence>
<protein>
    <submittedName>
        <fullName evidence="6">Putative transposase</fullName>
    </submittedName>
</protein>
<evidence type="ECO:0000256" key="1">
    <source>
        <dbReference type="ARBA" id="ARBA00009277"/>
    </source>
</evidence>
<dbReference type="GO" id="GO:0032196">
    <property type="term" value="P:transposition"/>
    <property type="evidence" value="ECO:0007669"/>
    <property type="project" value="UniProtKB-KW"/>
</dbReference>
<dbReference type="InterPro" id="IPR009057">
    <property type="entry name" value="Homeodomain-like_sf"/>
</dbReference>
<keyword evidence="3" id="KW-0238">DNA-binding</keyword>
<keyword evidence="2" id="KW-0815">Transposition</keyword>
<dbReference type="SUPFAM" id="SSF46689">
    <property type="entry name" value="Homeodomain-like"/>
    <property type="match status" value="1"/>
</dbReference>
<dbReference type="Pfam" id="PF13936">
    <property type="entry name" value="HTH_38"/>
    <property type="match status" value="1"/>
</dbReference>
<evidence type="ECO:0000256" key="2">
    <source>
        <dbReference type="ARBA" id="ARBA00022578"/>
    </source>
</evidence>
<dbReference type="CDD" id="cd00090">
    <property type="entry name" value="HTH_ARSR"/>
    <property type="match status" value="1"/>
</dbReference>
<evidence type="ECO:0000313" key="6">
    <source>
        <dbReference type="EMBL" id="STT82356.1"/>
    </source>
</evidence>
<dbReference type="PANTHER" id="PTHR35004:SF6">
    <property type="entry name" value="TRANSPOSASE"/>
    <property type="match status" value="1"/>
</dbReference>
<feature type="domain" description="HTH IS21-type" evidence="5">
    <location>
        <begin position="5"/>
        <end position="68"/>
    </location>
</feature>
<dbReference type="EMBL" id="UGLH01000006">
    <property type="protein sequence ID" value="STT82356.1"/>
    <property type="molecule type" value="Genomic_DNA"/>
</dbReference>
<evidence type="ECO:0000256" key="3">
    <source>
        <dbReference type="ARBA" id="ARBA00023125"/>
    </source>
</evidence>
<dbReference type="InterPro" id="IPR017894">
    <property type="entry name" value="HTH_IS21_transposase_type"/>
</dbReference>
<dbReference type="InterPro" id="IPR011991">
    <property type="entry name" value="ArsR-like_HTH"/>
</dbReference>
<dbReference type="GO" id="GO:0006355">
    <property type="term" value="P:regulation of DNA-templated transcription"/>
    <property type="evidence" value="ECO:0007669"/>
    <property type="project" value="UniProtKB-ARBA"/>
</dbReference>
<dbReference type="Proteomes" id="UP000254340">
    <property type="component" value="Unassembled WGS sequence"/>
</dbReference>
<dbReference type="GO" id="GO:0015074">
    <property type="term" value="P:DNA integration"/>
    <property type="evidence" value="ECO:0007669"/>
    <property type="project" value="InterPro"/>
</dbReference>
<evidence type="ECO:0000313" key="7">
    <source>
        <dbReference type="Proteomes" id="UP000254340"/>
    </source>
</evidence>
<evidence type="ECO:0000259" key="5">
    <source>
        <dbReference type="PROSITE" id="PS50531"/>
    </source>
</evidence>
<name>A0A377XGA7_KLEPN</name>
<dbReference type="GO" id="GO:0003677">
    <property type="term" value="F:DNA binding"/>
    <property type="evidence" value="ECO:0007669"/>
    <property type="project" value="UniProtKB-KW"/>
</dbReference>
<dbReference type="Gene3D" id="1.10.10.60">
    <property type="entry name" value="Homeodomain-like"/>
    <property type="match status" value="1"/>
</dbReference>
<dbReference type="PROSITE" id="PS50531">
    <property type="entry name" value="HTH_IS21"/>
    <property type="match status" value="1"/>
</dbReference>
<dbReference type="InterPro" id="IPR001584">
    <property type="entry name" value="Integrase_cat-core"/>
</dbReference>
<keyword evidence="4" id="KW-0233">DNA recombination</keyword>